<sequence>MIQSLFQCMKSIAYFGFSMIILGAVLPAQVFSAESDHLQQKISDAQQRLSETERRVAEQRQQLARELNALERDVRQLQDQTAVARRAADERTLSLSQLENRLESWREQQVYQANLLHRFIQQYTEGNANVSRIPAEQIDVVMDYSRQISGFLFPDWQQAEITRTSGQIAELPVLSLGPVTWYWDDEANQAGLASYRDDGRLQADVMLEGGDSDTIAKLRAAQEGEVVFDPTLSRALARQQQSETLIEHLLKGGLWVAPILFFALFAVCIALLKVVQLWSLPRIRKFAPSTLAEAASDKNSPVLEQLKGMQKRLLEVAQSARTARQRDDHLFVQLQDDRHRLERWISAIAITAAVSPLLGLLGTVSGMIETFNMMTLFGSGDPEVVSGGIAQALVTTELGLVVAIPALILNAVLSRKAKGYYNELESFAISLGKADDED</sequence>
<name>A0A917GSD9_9GAMM</name>
<keyword evidence="10" id="KW-0966">Cell projection</keyword>
<dbReference type="Proteomes" id="UP000627715">
    <property type="component" value="Unassembled WGS sequence"/>
</dbReference>
<dbReference type="OrthoDB" id="4045at2"/>
<keyword evidence="6" id="KW-0813">Transport</keyword>
<keyword evidence="10" id="KW-0969">Cilium</keyword>
<feature type="transmembrane region" description="Helical" evidence="8">
    <location>
        <begin position="388"/>
        <end position="413"/>
    </location>
</feature>
<dbReference type="GO" id="GO:0005886">
    <property type="term" value="C:plasma membrane"/>
    <property type="evidence" value="ECO:0007669"/>
    <property type="project" value="UniProtKB-SubCell"/>
</dbReference>
<evidence type="ECO:0000256" key="3">
    <source>
        <dbReference type="ARBA" id="ARBA00022692"/>
    </source>
</evidence>
<evidence type="ECO:0000256" key="7">
    <source>
        <dbReference type="SAM" id="Coils"/>
    </source>
</evidence>
<evidence type="ECO:0000256" key="2">
    <source>
        <dbReference type="ARBA" id="ARBA00022475"/>
    </source>
</evidence>
<organism evidence="10 11">
    <name type="scientific">Pseudohongiella nitratireducens</name>
    <dbReference type="NCBI Taxonomy" id="1768907"/>
    <lineage>
        <taxon>Bacteria</taxon>
        <taxon>Pseudomonadati</taxon>
        <taxon>Pseudomonadota</taxon>
        <taxon>Gammaproteobacteria</taxon>
        <taxon>Pseudomonadales</taxon>
        <taxon>Pseudohongiellaceae</taxon>
        <taxon>Pseudohongiella</taxon>
    </lineage>
</organism>
<proteinExistence type="inferred from homology"/>
<feature type="domain" description="MotA/TolQ/ExbB proton channel" evidence="9">
    <location>
        <begin position="318"/>
        <end position="425"/>
    </location>
</feature>
<gene>
    <name evidence="10" type="ORF">GCM10011403_10840</name>
</gene>
<dbReference type="RefSeq" id="WP_082866342.1">
    <property type="nucleotide sequence ID" value="NZ_BMIY01000004.1"/>
</dbReference>
<evidence type="ECO:0000256" key="1">
    <source>
        <dbReference type="ARBA" id="ARBA00004651"/>
    </source>
</evidence>
<evidence type="ECO:0000259" key="9">
    <source>
        <dbReference type="Pfam" id="PF01618"/>
    </source>
</evidence>
<feature type="transmembrane region" description="Helical" evidence="8">
    <location>
        <begin position="12"/>
        <end position="31"/>
    </location>
</feature>
<evidence type="ECO:0000313" key="11">
    <source>
        <dbReference type="Proteomes" id="UP000627715"/>
    </source>
</evidence>
<keyword evidence="7" id="KW-0175">Coiled coil</keyword>
<evidence type="ECO:0000313" key="10">
    <source>
        <dbReference type="EMBL" id="GGG55572.1"/>
    </source>
</evidence>
<dbReference type="Pfam" id="PF01618">
    <property type="entry name" value="MotA_ExbB"/>
    <property type="match status" value="1"/>
</dbReference>
<keyword evidence="10" id="KW-0282">Flagellum</keyword>
<evidence type="ECO:0000256" key="4">
    <source>
        <dbReference type="ARBA" id="ARBA00022989"/>
    </source>
</evidence>
<feature type="transmembrane region" description="Helical" evidence="8">
    <location>
        <begin position="344"/>
        <end position="368"/>
    </location>
</feature>
<dbReference type="EMBL" id="BMIY01000004">
    <property type="protein sequence ID" value="GGG55572.1"/>
    <property type="molecule type" value="Genomic_DNA"/>
</dbReference>
<dbReference type="PANTHER" id="PTHR30625">
    <property type="entry name" value="PROTEIN TOLQ"/>
    <property type="match status" value="1"/>
</dbReference>
<keyword evidence="11" id="KW-1185">Reference proteome</keyword>
<feature type="transmembrane region" description="Helical" evidence="8">
    <location>
        <begin position="254"/>
        <end position="275"/>
    </location>
</feature>
<evidence type="ECO:0000256" key="8">
    <source>
        <dbReference type="SAM" id="Phobius"/>
    </source>
</evidence>
<dbReference type="InterPro" id="IPR002898">
    <property type="entry name" value="MotA_ExbB_proton_chnl"/>
</dbReference>
<dbReference type="AlphaFoldDB" id="A0A917GSD9"/>
<reference evidence="10" key="1">
    <citation type="journal article" date="2014" name="Int. J. Syst. Evol. Microbiol.">
        <title>Complete genome sequence of Corynebacterium casei LMG S-19264T (=DSM 44701T), isolated from a smear-ripened cheese.</title>
        <authorList>
            <consortium name="US DOE Joint Genome Institute (JGI-PGF)"/>
            <person name="Walter F."/>
            <person name="Albersmeier A."/>
            <person name="Kalinowski J."/>
            <person name="Ruckert C."/>
        </authorList>
    </citation>
    <scope>NUCLEOTIDE SEQUENCE</scope>
    <source>
        <strain evidence="10">CGMCC 1.15425</strain>
    </source>
</reference>
<evidence type="ECO:0000256" key="6">
    <source>
        <dbReference type="RuleBase" id="RU004057"/>
    </source>
</evidence>
<comment type="subcellular location">
    <subcellularLocation>
        <location evidence="1">Cell membrane</location>
        <topology evidence="1">Multi-pass membrane protein</topology>
    </subcellularLocation>
    <subcellularLocation>
        <location evidence="6">Membrane</location>
        <topology evidence="6">Multi-pass membrane protein</topology>
    </subcellularLocation>
</comment>
<reference evidence="10" key="2">
    <citation type="submission" date="2020-09" db="EMBL/GenBank/DDBJ databases">
        <authorList>
            <person name="Sun Q."/>
            <person name="Zhou Y."/>
        </authorList>
    </citation>
    <scope>NUCLEOTIDE SEQUENCE</scope>
    <source>
        <strain evidence="10">CGMCC 1.15425</strain>
    </source>
</reference>
<keyword evidence="4 8" id="KW-1133">Transmembrane helix</keyword>
<keyword evidence="2" id="KW-1003">Cell membrane</keyword>
<protein>
    <submittedName>
        <fullName evidence="10">Flagellar motor protein MotA</fullName>
    </submittedName>
</protein>
<keyword evidence="5 8" id="KW-0472">Membrane</keyword>
<keyword evidence="6" id="KW-0653">Protein transport</keyword>
<dbReference type="PANTHER" id="PTHR30625:SF11">
    <property type="entry name" value="MOTA_TOLQ_EXBB PROTON CHANNEL DOMAIN-CONTAINING PROTEIN"/>
    <property type="match status" value="1"/>
</dbReference>
<comment type="similarity">
    <text evidence="6">Belongs to the exbB/tolQ family.</text>
</comment>
<accession>A0A917GSD9</accession>
<evidence type="ECO:0000256" key="5">
    <source>
        <dbReference type="ARBA" id="ARBA00023136"/>
    </source>
</evidence>
<dbReference type="GO" id="GO:0017038">
    <property type="term" value="P:protein import"/>
    <property type="evidence" value="ECO:0007669"/>
    <property type="project" value="TreeGrafter"/>
</dbReference>
<feature type="coiled-coil region" evidence="7">
    <location>
        <begin position="28"/>
        <end position="108"/>
    </location>
</feature>
<comment type="caution">
    <text evidence="10">The sequence shown here is derived from an EMBL/GenBank/DDBJ whole genome shotgun (WGS) entry which is preliminary data.</text>
</comment>
<keyword evidence="3 8" id="KW-0812">Transmembrane</keyword>
<dbReference type="InterPro" id="IPR050790">
    <property type="entry name" value="ExbB/TolQ_transport"/>
</dbReference>